<feature type="transmembrane region" description="Helical" evidence="1">
    <location>
        <begin position="7"/>
        <end position="24"/>
    </location>
</feature>
<dbReference type="Proteomes" id="UP000323930">
    <property type="component" value="Unassembled WGS sequence"/>
</dbReference>
<feature type="domain" description="Cytochrome C Planctomycete-type" evidence="2">
    <location>
        <begin position="192"/>
        <end position="251"/>
    </location>
</feature>
<keyword evidence="5" id="KW-1185">Reference proteome</keyword>
<dbReference type="InterPro" id="IPR036909">
    <property type="entry name" value="Cyt_c-like_dom_sf"/>
</dbReference>
<dbReference type="Gene3D" id="3.80.10.10">
    <property type="entry name" value="Ribonuclease Inhibitor"/>
    <property type="match status" value="1"/>
</dbReference>
<dbReference type="RefSeq" id="WP_148541803.1">
    <property type="nucleotide sequence ID" value="NZ_VSDQ01000577.1"/>
</dbReference>
<dbReference type="InterPro" id="IPR032675">
    <property type="entry name" value="LRR_dom_sf"/>
</dbReference>
<reference evidence="4 5" key="1">
    <citation type="submission" date="2019-08" db="EMBL/GenBank/DDBJ databases">
        <title>Seonamhaeicola sediminis sp. nov., isolated from marine sediment.</title>
        <authorList>
            <person name="Cao W.R."/>
        </authorList>
    </citation>
    <scope>NUCLEOTIDE SEQUENCE [LARGE SCALE GENOMIC DNA]</scope>
    <source>
        <strain evidence="4 5">B011</strain>
    </source>
</reference>
<evidence type="ECO:0000259" key="2">
    <source>
        <dbReference type="Pfam" id="PF07635"/>
    </source>
</evidence>
<dbReference type="EMBL" id="VSDQ01000577">
    <property type="protein sequence ID" value="TYA78622.1"/>
    <property type="molecule type" value="Genomic_DNA"/>
</dbReference>
<dbReference type="InterPro" id="IPR019251">
    <property type="entry name" value="DUF2231_TM"/>
</dbReference>
<name>A0A5D0IA32_9FLAO</name>
<evidence type="ECO:0000313" key="4">
    <source>
        <dbReference type="EMBL" id="TYA78622.1"/>
    </source>
</evidence>
<organism evidence="4 5">
    <name type="scientific">Seonamhaeicola marinus</name>
    <dbReference type="NCBI Taxonomy" id="1912246"/>
    <lineage>
        <taxon>Bacteria</taxon>
        <taxon>Pseudomonadati</taxon>
        <taxon>Bacteroidota</taxon>
        <taxon>Flavobacteriia</taxon>
        <taxon>Flavobacteriales</taxon>
        <taxon>Flavobacteriaceae</taxon>
    </lineage>
</organism>
<comment type="caution">
    <text evidence="4">The sequence shown here is derived from an EMBL/GenBank/DDBJ whole genome shotgun (WGS) entry which is preliminary data.</text>
</comment>
<feature type="transmembrane region" description="Helical" evidence="1">
    <location>
        <begin position="108"/>
        <end position="126"/>
    </location>
</feature>
<dbReference type="SUPFAM" id="SSF46626">
    <property type="entry name" value="Cytochrome c"/>
    <property type="match status" value="1"/>
</dbReference>
<dbReference type="InterPro" id="IPR026876">
    <property type="entry name" value="Fn3_assoc_repeat"/>
</dbReference>
<dbReference type="GO" id="GO:0020037">
    <property type="term" value="F:heme binding"/>
    <property type="evidence" value="ECO:0007669"/>
    <property type="project" value="InterPro"/>
</dbReference>
<gene>
    <name evidence="4" type="ORF">FUA24_09730</name>
</gene>
<dbReference type="Pfam" id="PF09990">
    <property type="entry name" value="DUF2231"/>
    <property type="match status" value="1"/>
</dbReference>
<feature type="transmembrane region" description="Helical" evidence="1">
    <location>
        <begin position="135"/>
        <end position="152"/>
    </location>
</feature>
<keyword evidence="1" id="KW-0472">Membrane</keyword>
<dbReference type="PANTHER" id="PTHR35889:SF3">
    <property type="entry name" value="F-BOX DOMAIN-CONTAINING PROTEIN"/>
    <property type="match status" value="1"/>
</dbReference>
<evidence type="ECO:0000256" key="1">
    <source>
        <dbReference type="SAM" id="Phobius"/>
    </source>
</evidence>
<dbReference type="OrthoDB" id="1099022at2"/>
<proteinExistence type="predicted"/>
<dbReference type="PANTHER" id="PTHR35889">
    <property type="entry name" value="CYCLOINULO-OLIGOSACCHARIDE FRUCTANOTRANSFERASE-RELATED"/>
    <property type="match status" value="1"/>
</dbReference>
<feature type="domain" description="DUF2231" evidence="3">
    <location>
        <begin position="41"/>
        <end position="151"/>
    </location>
</feature>
<dbReference type="AlphaFoldDB" id="A0A5D0IA32"/>
<sequence>MKKITSIALNALLFLHCLLLFLIVFESSVKIPFWLQPVGRMHPILLHFPVAFIALLVLLNLLKGQLDKDTFKKINLFLLLITALSTVLATIMGFVLSLEGYESDVMRLHKWGGIILSFILYGLVVLREKTRLYQALLYVGLLGVVVVGHYGAGLTHGTGFITEPLLVAKKAEVNDNTPIYAAYIKPILDSKCTSCHNDQKQKGELNLSSIKGIAKGGKNGALWVAHQPERSLFMQRVHLPIEEKEHMPPEGKPQLTPNEIELLEAWILHGTNDTISFAELKENAPLKALVGEKWQKSNSSKIPQYDFDFADKTVLESLNSPYRTVIQKSPKSPAIDVSIYGESTYSLEHLTELSKIKEQLVFLNVSKLPIDSKAMAFIGTLTSLEQVILNGTGIESTDLKALEACVNLKSISLSSTNVDASVLNSLKQLKNLKEVFIWNTSITAEEVEDFKKALPSVKFFEGYVSDANTLVSLTPPILKGRVNVINSGDKVKIWHKMDGVQIRYTENGDVPDETSKLLESDLVIDLEGQRTKTIKAIAYKEGWKPSKVRNFTFQDKGYLPESFELEYEGILHEYTGSAKRILLDDVVMNNSGVYVSKFWSAFIEQPLIATADFGDETTTELKEIIISMGYSFYQSRANQCSVDYVELWTSNDKDDWKLVQKRSYKNTKNLNDIRNIVLKVPKGKHRYYKVVAQPSGIKMHVDQIFFY</sequence>
<keyword evidence="1" id="KW-0812">Transmembrane</keyword>
<accession>A0A5D0IA32</accession>
<feature type="transmembrane region" description="Helical" evidence="1">
    <location>
        <begin position="74"/>
        <end position="96"/>
    </location>
</feature>
<dbReference type="Pfam" id="PF13287">
    <property type="entry name" value="Fn3_assoc"/>
    <property type="match status" value="1"/>
</dbReference>
<dbReference type="Pfam" id="PF07635">
    <property type="entry name" value="PSCyt1"/>
    <property type="match status" value="1"/>
</dbReference>
<dbReference type="GO" id="GO:0009055">
    <property type="term" value="F:electron transfer activity"/>
    <property type="evidence" value="ECO:0007669"/>
    <property type="project" value="InterPro"/>
</dbReference>
<evidence type="ECO:0000259" key="3">
    <source>
        <dbReference type="Pfam" id="PF09990"/>
    </source>
</evidence>
<dbReference type="InterPro" id="IPR011429">
    <property type="entry name" value="Cyt_c_Planctomycete-type"/>
</dbReference>
<feature type="transmembrane region" description="Helical" evidence="1">
    <location>
        <begin position="44"/>
        <end position="62"/>
    </location>
</feature>
<evidence type="ECO:0000313" key="5">
    <source>
        <dbReference type="Proteomes" id="UP000323930"/>
    </source>
</evidence>
<dbReference type="SUPFAM" id="SSF52047">
    <property type="entry name" value="RNI-like"/>
    <property type="match status" value="1"/>
</dbReference>
<protein>
    <submittedName>
        <fullName evidence="4">Uncharacterized protein</fullName>
    </submittedName>
</protein>
<keyword evidence="1" id="KW-1133">Transmembrane helix</keyword>